<reference evidence="1" key="1">
    <citation type="submission" date="2018-02" db="EMBL/GenBank/DDBJ databases">
        <title>Rhizophora mucronata_Transcriptome.</title>
        <authorList>
            <person name="Meera S.P."/>
            <person name="Sreeshan A."/>
            <person name="Augustine A."/>
        </authorList>
    </citation>
    <scope>NUCLEOTIDE SEQUENCE</scope>
    <source>
        <tissue evidence="1">Leaf</tissue>
    </source>
</reference>
<name>A0A2P2QND3_RHIMU</name>
<proteinExistence type="predicted"/>
<protein>
    <submittedName>
        <fullName evidence="1">Uncharacterized protein</fullName>
    </submittedName>
</protein>
<dbReference type="EMBL" id="GGEC01088009">
    <property type="protein sequence ID" value="MBX68493.1"/>
    <property type="molecule type" value="Transcribed_RNA"/>
</dbReference>
<accession>A0A2P2QND3</accession>
<evidence type="ECO:0000313" key="1">
    <source>
        <dbReference type="EMBL" id="MBX68493.1"/>
    </source>
</evidence>
<organism evidence="1">
    <name type="scientific">Rhizophora mucronata</name>
    <name type="common">Asiatic mangrove</name>
    <dbReference type="NCBI Taxonomy" id="61149"/>
    <lineage>
        <taxon>Eukaryota</taxon>
        <taxon>Viridiplantae</taxon>
        <taxon>Streptophyta</taxon>
        <taxon>Embryophyta</taxon>
        <taxon>Tracheophyta</taxon>
        <taxon>Spermatophyta</taxon>
        <taxon>Magnoliopsida</taxon>
        <taxon>eudicotyledons</taxon>
        <taxon>Gunneridae</taxon>
        <taxon>Pentapetalae</taxon>
        <taxon>rosids</taxon>
        <taxon>fabids</taxon>
        <taxon>Malpighiales</taxon>
        <taxon>Rhizophoraceae</taxon>
        <taxon>Rhizophora</taxon>
    </lineage>
</organism>
<dbReference type="AlphaFoldDB" id="A0A2P2QND3"/>
<sequence>MMYTNTETPISQLIRTFRWIPFSHQDNGFKFLYIIQSCLLRNCGNYLEGGQVIAI</sequence>